<feature type="domain" description="Chromo" evidence="1">
    <location>
        <begin position="53"/>
        <end position="108"/>
    </location>
</feature>
<organism evidence="2 3">
    <name type="scientific">Lagenidium giganteum</name>
    <dbReference type="NCBI Taxonomy" id="4803"/>
    <lineage>
        <taxon>Eukaryota</taxon>
        <taxon>Sar</taxon>
        <taxon>Stramenopiles</taxon>
        <taxon>Oomycota</taxon>
        <taxon>Peronosporomycetes</taxon>
        <taxon>Pythiales</taxon>
        <taxon>Pythiaceae</taxon>
    </lineage>
</organism>
<keyword evidence="3" id="KW-1185">Reference proteome</keyword>
<reference evidence="2" key="2">
    <citation type="journal article" date="2023" name="Microbiol Resour">
        <title>Decontamination and Annotation of the Draft Genome Sequence of the Oomycete Lagenidium giganteum ARSEF 373.</title>
        <authorList>
            <person name="Morgan W.R."/>
            <person name="Tartar A."/>
        </authorList>
    </citation>
    <scope>NUCLEOTIDE SEQUENCE</scope>
    <source>
        <strain evidence="2">ARSEF 373</strain>
    </source>
</reference>
<dbReference type="InterPro" id="IPR016197">
    <property type="entry name" value="Chromo-like_dom_sf"/>
</dbReference>
<evidence type="ECO:0000313" key="2">
    <source>
        <dbReference type="EMBL" id="DAZ99807.1"/>
    </source>
</evidence>
<dbReference type="InterPro" id="IPR000953">
    <property type="entry name" value="Chromo/chromo_shadow_dom"/>
</dbReference>
<reference evidence="2" key="1">
    <citation type="submission" date="2022-11" db="EMBL/GenBank/DDBJ databases">
        <authorList>
            <person name="Morgan W.R."/>
            <person name="Tartar A."/>
        </authorList>
    </citation>
    <scope>NUCLEOTIDE SEQUENCE</scope>
    <source>
        <strain evidence="2">ARSEF 373</strain>
    </source>
</reference>
<evidence type="ECO:0000259" key="1">
    <source>
        <dbReference type="PROSITE" id="PS50013"/>
    </source>
</evidence>
<dbReference type="Gene3D" id="2.40.50.40">
    <property type="match status" value="1"/>
</dbReference>
<dbReference type="Proteomes" id="UP001146120">
    <property type="component" value="Unassembled WGS sequence"/>
</dbReference>
<feature type="non-terminal residue" evidence="2">
    <location>
        <position position="1"/>
    </location>
</feature>
<dbReference type="PROSITE" id="PS50013">
    <property type="entry name" value="CHROMO_2"/>
    <property type="match status" value="1"/>
</dbReference>
<gene>
    <name evidence="2" type="ORF">N0F65_001316</name>
</gene>
<protein>
    <recommendedName>
        <fullName evidence="1">Chromo domain-containing protein</fullName>
    </recommendedName>
</protein>
<accession>A0AAV2Z345</accession>
<dbReference type="EMBL" id="DAKRPA010000076">
    <property type="protein sequence ID" value="DAZ99807.1"/>
    <property type="molecule type" value="Genomic_DNA"/>
</dbReference>
<dbReference type="SMART" id="SM00298">
    <property type="entry name" value="CHROMO"/>
    <property type="match status" value="1"/>
</dbReference>
<sequence length="109" mass="13085">RVFPLVHISRLKPYVSQIRRPTERVQVEGTLAFDQALLPEDSWLGEEVERDEYEVEEPIVRNGRRKREYLLKWVGYEEQSWVAEEDLSCTSLLYEFDARRAWENRREAA</sequence>
<dbReference type="AlphaFoldDB" id="A0AAV2Z345"/>
<comment type="caution">
    <text evidence="2">The sequence shown here is derived from an EMBL/GenBank/DDBJ whole genome shotgun (WGS) entry which is preliminary data.</text>
</comment>
<name>A0AAV2Z345_9STRA</name>
<evidence type="ECO:0000313" key="3">
    <source>
        <dbReference type="Proteomes" id="UP001146120"/>
    </source>
</evidence>
<proteinExistence type="predicted"/>
<dbReference type="SUPFAM" id="SSF54160">
    <property type="entry name" value="Chromo domain-like"/>
    <property type="match status" value="1"/>
</dbReference>